<dbReference type="AlphaFoldDB" id="A0A1A9QD41"/>
<evidence type="ECO:0000313" key="1">
    <source>
        <dbReference type="EMBL" id="OAL10014.1"/>
    </source>
</evidence>
<name>A0A1A9QD41_9MOLU</name>
<gene>
    <name evidence="1" type="ORF">A6V39_03815</name>
</gene>
<reference evidence="2" key="1">
    <citation type="submission" date="2016-04" db="EMBL/GenBank/DDBJ databases">
        <authorList>
            <person name="Quiroz-Castaneda R.E."/>
            <person name="Martinez-Ocampo F."/>
        </authorList>
    </citation>
    <scope>NUCLEOTIDE SEQUENCE [LARGE SCALE GENOMIC DNA]</scope>
    <source>
        <strain evidence="2">INIFAP01</strain>
    </source>
</reference>
<organism evidence="1 2">
    <name type="scientific">Candidatus Mycoplasma haematobovis</name>
    <dbReference type="NCBI Taxonomy" id="432608"/>
    <lineage>
        <taxon>Bacteria</taxon>
        <taxon>Bacillati</taxon>
        <taxon>Mycoplasmatota</taxon>
        <taxon>Mollicutes</taxon>
        <taxon>Mycoplasmataceae</taxon>
        <taxon>Mycoplasma</taxon>
    </lineage>
</organism>
<evidence type="ECO:0000313" key="2">
    <source>
        <dbReference type="Proteomes" id="UP000077623"/>
    </source>
</evidence>
<dbReference type="Proteomes" id="UP000077623">
    <property type="component" value="Unassembled WGS sequence"/>
</dbReference>
<dbReference type="STRING" id="432608.A6V39_03815"/>
<dbReference type="EMBL" id="LWUJ01000012">
    <property type="protein sequence ID" value="OAL10014.1"/>
    <property type="molecule type" value="Genomic_DNA"/>
</dbReference>
<accession>A0A1A9QD41</accession>
<proteinExistence type="predicted"/>
<sequence>MRMAIGTTKIVSGIAITGLVGGGIGAGVSLLNNYSTVKSRLTLEGFNTVVADNEWDVILASHNEQQKTNLFALASGEKKDKAWLQKKCEEALNKKSNDEAIYKSARQWCTKTEVIGVILERGKYTVLNTEANQPDKNKEEWNKKLTKLNNNNEAKKKITITWSKEEAEKIKEIKAKCREINAVKNAAQDFDEKFELAKEWCSIKA</sequence>
<comment type="caution">
    <text evidence="1">The sequence shown here is derived from an EMBL/GenBank/DDBJ whole genome shotgun (WGS) entry which is preliminary data.</text>
</comment>
<keyword evidence="2" id="KW-1185">Reference proteome</keyword>
<dbReference type="RefSeq" id="WP_187150400.1">
    <property type="nucleotide sequence ID" value="NZ_LWUJ01000012.1"/>
</dbReference>
<protein>
    <submittedName>
        <fullName evidence="1">Uncharacterized protein</fullName>
    </submittedName>
</protein>